<dbReference type="Proteomes" id="UP000824120">
    <property type="component" value="Chromosome 11"/>
</dbReference>
<dbReference type="PANTHER" id="PTHR34427">
    <property type="entry name" value="DUF4283 DOMAIN PROTEIN"/>
    <property type="match status" value="1"/>
</dbReference>
<dbReference type="EMBL" id="JACXVP010000011">
    <property type="protein sequence ID" value="KAG5576909.1"/>
    <property type="molecule type" value="Genomic_DNA"/>
</dbReference>
<organism evidence="1 2">
    <name type="scientific">Solanum commersonii</name>
    <name type="common">Commerson's wild potato</name>
    <name type="synonym">Commerson's nightshade</name>
    <dbReference type="NCBI Taxonomy" id="4109"/>
    <lineage>
        <taxon>Eukaryota</taxon>
        <taxon>Viridiplantae</taxon>
        <taxon>Streptophyta</taxon>
        <taxon>Embryophyta</taxon>
        <taxon>Tracheophyta</taxon>
        <taxon>Spermatophyta</taxon>
        <taxon>Magnoliopsida</taxon>
        <taxon>eudicotyledons</taxon>
        <taxon>Gunneridae</taxon>
        <taxon>Pentapetalae</taxon>
        <taxon>asterids</taxon>
        <taxon>lamiids</taxon>
        <taxon>Solanales</taxon>
        <taxon>Solanaceae</taxon>
        <taxon>Solanoideae</taxon>
        <taxon>Solaneae</taxon>
        <taxon>Solanum</taxon>
    </lineage>
</organism>
<dbReference type="AlphaFoldDB" id="A0A9J5WNJ3"/>
<protein>
    <submittedName>
        <fullName evidence="1">Uncharacterized protein</fullName>
    </submittedName>
</protein>
<name>A0A9J5WNJ3_SOLCO</name>
<accession>A0A9J5WNJ3</accession>
<dbReference type="PANTHER" id="PTHR34427:SF10">
    <property type="entry name" value="DUF4283 DOMAIN-CONTAINING PROTEIN"/>
    <property type="match status" value="1"/>
</dbReference>
<gene>
    <name evidence="1" type="ORF">H5410_057043</name>
</gene>
<comment type="caution">
    <text evidence="1">The sequence shown here is derived from an EMBL/GenBank/DDBJ whole genome shotgun (WGS) entry which is preliminary data.</text>
</comment>
<evidence type="ECO:0000313" key="1">
    <source>
        <dbReference type="EMBL" id="KAG5576909.1"/>
    </source>
</evidence>
<evidence type="ECO:0000313" key="2">
    <source>
        <dbReference type="Proteomes" id="UP000824120"/>
    </source>
</evidence>
<reference evidence="1 2" key="1">
    <citation type="submission" date="2020-09" db="EMBL/GenBank/DDBJ databases">
        <title>De no assembly of potato wild relative species, Solanum commersonii.</title>
        <authorList>
            <person name="Cho K."/>
        </authorList>
    </citation>
    <scope>NUCLEOTIDE SEQUENCE [LARGE SCALE GENOMIC DNA]</scope>
    <source>
        <strain evidence="1">LZ3.2</strain>
        <tissue evidence="1">Leaf</tissue>
    </source>
</reference>
<sequence length="61" mass="7169">MVFSFSLSSNQGKLNTFICLEKTRVHGLPLHLWYIRVMKEMSDKCGGWLENEEETELKNHL</sequence>
<keyword evidence="2" id="KW-1185">Reference proteome</keyword>
<proteinExistence type="predicted"/>
<dbReference type="OrthoDB" id="1745573at2759"/>